<evidence type="ECO:0000313" key="2">
    <source>
        <dbReference type="EMBL" id="QCG76248.1"/>
    </source>
</evidence>
<dbReference type="SMR" id="A0A4Y5JU87"/>
<protein>
    <submittedName>
        <fullName evidence="2">Putative cell wall hydrolase</fullName>
    </submittedName>
</protein>
<evidence type="ECO:0000313" key="3">
    <source>
        <dbReference type="Proteomes" id="UP000316733"/>
    </source>
</evidence>
<dbReference type="EMBL" id="MK797984">
    <property type="protein sequence ID" value="QCG76248.1"/>
    <property type="molecule type" value="Genomic_DNA"/>
</dbReference>
<dbReference type="InterPro" id="IPR011105">
    <property type="entry name" value="Cell_wall_hydrolase_SleB"/>
</dbReference>
<evidence type="ECO:0000259" key="1">
    <source>
        <dbReference type="Pfam" id="PF07486"/>
    </source>
</evidence>
<dbReference type="Gene3D" id="1.10.10.2520">
    <property type="entry name" value="Cell wall hydrolase SleB, domain 1"/>
    <property type="match status" value="1"/>
</dbReference>
<organism evidence="2 3">
    <name type="scientific">Pseudomonas phage vB_PaeM_PA5oct</name>
    <dbReference type="NCBI Taxonomy" id="2163605"/>
    <lineage>
        <taxon>Viruses</taxon>
        <taxon>Duplodnaviria</taxon>
        <taxon>Heunggongvirae</taxon>
        <taxon>Uroviricota</taxon>
        <taxon>Caudoviricetes</taxon>
        <taxon>Arenbergviridae</taxon>
        <taxon>Wroclawvirus</taxon>
        <taxon>Wroclawvirus PA5oct</taxon>
    </lineage>
</organism>
<sequence>MTTTEATLLSLAIAASCMVADKMYSKEFEYITNLKLKEEKLKEEFAINDEDKIKSYIALCKRRKNCRAVAEAIYYEARSESRIGMKGVAFTILNRAMNPTRWPNTPYSVVYYKCQISYTCDGSRKQGFKEKDKWDLANIVAYRAINRLSSDPTNGADHYYAPHRVSKPYWAKKMRKTAKLGNHVFYKS</sequence>
<dbReference type="Proteomes" id="UP000316733">
    <property type="component" value="Segment"/>
</dbReference>
<feature type="domain" description="Cell wall hydrolase SleB" evidence="1">
    <location>
        <begin position="80"/>
        <end position="186"/>
    </location>
</feature>
<reference evidence="3" key="1">
    <citation type="journal article" date="2020" name="bioRxiv">
        <title>Integrative omics analysis of Pseudomonas aeruginosa virus PA5oct highlights the molecular complexity of jumbo phages.</title>
        <authorList>
            <person name="Lood C."/>
            <person name="Danis-Wlodarczyk K."/>
            <person name="Blasdel B.G."/>
            <person name="Jang H.B."/>
            <person name="Vandenheuvel D."/>
            <person name="Briers Y."/>
            <person name="Noben J.-P."/>
            <person name="van Noort V."/>
            <person name="Drulis-Kawa Z."/>
            <person name="Lavigne R."/>
        </authorList>
    </citation>
    <scope>NUCLEOTIDE SEQUENCE [LARGE SCALE GENOMIC DNA]</scope>
</reference>
<dbReference type="Gene3D" id="6.20.240.60">
    <property type="match status" value="1"/>
</dbReference>
<proteinExistence type="predicted"/>
<dbReference type="Pfam" id="PF07486">
    <property type="entry name" value="Hydrolase_2"/>
    <property type="match status" value="1"/>
</dbReference>
<keyword evidence="3" id="KW-1185">Reference proteome</keyword>
<keyword evidence="2" id="KW-0378">Hydrolase</keyword>
<accession>A0A4Y5JU87</accession>
<name>A0A4Y5JU87_9CAUD</name>
<dbReference type="InterPro" id="IPR042047">
    <property type="entry name" value="SleB_dom1"/>
</dbReference>
<gene>
    <name evidence="2" type="ORF">EST35_0368</name>
</gene>
<dbReference type="GO" id="GO:0016787">
    <property type="term" value="F:hydrolase activity"/>
    <property type="evidence" value="ECO:0007669"/>
    <property type="project" value="UniProtKB-KW"/>
</dbReference>